<dbReference type="CDD" id="cd03784">
    <property type="entry name" value="GT1_Gtf-like"/>
    <property type="match status" value="1"/>
</dbReference>
<evidence type="ECO:0000256" key="3">
    <source>
        <dbReference type="ARBA" id="ARBA00022679"/>
    </source>
</evidence>
<dbReference type="AlphaFoldDB" id="A0AAV5LUL6"/>
<dbReference type="PANTHER" id="PTHR48047:SF182">
    <property type="entry name" value="GLYCOSYLTRANSFERASE"/>
    <property type="match status" value="1"/>
</dbReference>
<dbReference type="InterPro" id="IPR002213">
    <property type="entry name" value="UDP_glucos_trans"/>
</dbReference>
<dbReference type="Proteomes" id="UP001054252">
    <property type="component" value="Unassembled WGS sequence"/>
</dbReference>
<organism evidence="6 7">
    <name type="scientific">Rubroshorea leprosula</name>
    <dbReference type="NCBI Taxonomy" id="152421"/>
    <lineage>
        <taxon>Eukaryota</taxon>
        <taxon>Viridiplantae</taxon>
        <taxon>Streptophyta</taxon>
        <taxon>Embryophyta</taxon>
        <taxon>Tracheophyta</taxon>
        <taxon>Spermatophyta</taxon>
        <taxon>Magnoliopsida</taxon>
        <taxon>eudicotyledons</taxon>
        <taxon>Gunneridae</taxon>
        <taxon>Pentapetalae</taxon>
        <taxon>rosids</taxon>
        <taxon>malvids</taxon>
        <taxon>Malvales</taxon>
        <taxon>Dipterocarpaceae</taxon>
        <taxon>Rubroshorea</taxon>
    </lineage>
</organism>
<evidence type="ECO:0000313" key="7">
    <source>
        <dbReference type="Proteomes" id="UP001054252"/>
    </source>
</evidence>
<dbReference type="Pfam" id="PF00201">
    <property type="entry name" value="UDPGT"/>
    <property type="match status" value="1"/>
</dbReference>
<proteinExistence type="inferred from homology"/>
<dbReference type="GO" id="GO:0035251">
    <property type="term" value="F:UDP-glucosyltransferase activity"/>
    <property type="evidence" value="ECO:0007669"/>
    <property type="project" value="TreeGrafter"/>
</dbReference>
<dbReference type="FunFam" id="3.40.50.2000:FF:000047">
    <property type="entry name" value="Glycosyltransferase"/>
    <property type="match status" value="1"/>
</dbReference>
<evidence type="ECO:0000256" key="5">
    <source>
        <dbReference type="RuleBase" id="RU362057"/>
    </source>
</evidence>
<dbReference type="EMBL" id="BPVZ01000145">
    <property type="protein sequence ID" value="GKV40862.1"/>
    <property type="molecule type" value="Genomic_DNA"/>
</dbReference>
<evidence type="ECO:0000256" key="2">
    <source>
        <dbReference type="ARBA" id="ARBA00022676"/>
    </source>
</evidence>
<protein>
    <recommendedName>
        <fullName evidence="5">Glycosyltransferase</fullName>
        <ecNumber evidence="5">2.4.1.-</ecNumber>
    </recommendedName>
</protein>
<keyword evidence="7" id="KW-1185">Reference proteome</keyword>
<dbReference type="Gene3D" id="3.40.50.2000">
    <property type="entry name" value="Glycogen Phosphorylase B"/>
    <property type="match status" value="2"/>
</dbReference>
<sequence length="481" mass="54243">MASSTPPHFVLVPLMSQSHLIPFTDMAKALAQRGLIVTLVMAPENATQFTTLLDEAKKSRLIIQFLEAKSTMGSEKNNRLPSQDLTPQFFDASNMMQEPLENWLQESEKAGSLPHCIVSDFCLPWTSDLSRKFGIPKLVFHTVSCFTLFCSHNIDVHKPYDRVESDSDPFLVPDVPDRILFTKAQLPTLGSFGSDQWTDIIGKFKSAEKSADGVIVNSFEEMEPAYIVGYKKQVKSMWCIGPLCLYNKTAPFHRGNKASIDEHEFLSWLNSKKEKSVIYVCFGSISRLCPKQLMELGLGLESSGSPFIWIIKKADCSPELENWFAKERFVERIEERGLIIRGWAPQVLILSHPAIGGFLTHCGWNSTLEGVSSGLPMITWPMFAEQFYNENFIVEVLKIGVKVGVEVPMQLEEEKAAVLVKRGDVEKAVKELMEGGEEGEKRRKRATELREMAKKAVEEGGSSFLNIMLLIEYIKQLKNKY</sequence>
<reference evidence="6 7" key="1">
    <citation type="journal article" date="2021" name="Commun. Biol.">
        <title>The genome of Shorea leprosula (Dipterocarpaceae) highlights the ecological relevance of drought in aseasonal tropical rainforests.</title>
        <authorList>
            <person name="Ng K.K.S."/>
            <person name="Kobayashi M.J."/>
            <person name="Fawcett J.A."/>
            <person name="Hatakeyama M."/>
            <person name="Paape T."/>
            <person name="Ng C.H."/>
            <person name="Ang C.C."/>
            <person name="Tnah L.H."/>
            <person name="Lee C.T."/>
            <person name="Nishiyama T."/>
            <person name="Sese J."/>
            <person name="O'Brien M.J."/>
            <person name="Copetti D."/>
            <person name="Mohd Noor M.I."/>
            <person name="Ong R.C."/>
            <person name="Putra M."/>
            <person name="Sireger I.Z."/>
            <person name="Indrioko S."/>
            <person name="Kosugi Y."/>
            <person name="Izuno A."/>
            <person name="Isagi Y."/>
            <person name="Lee S.L."/>
            <person name="Shimizu K.K."/>
        </authorList>
    </citation>
    <scope>NUCLEOTIDE SEQUENCE [LARGE SCALE GENOMIC DNA]</scope>
    <source>
        <strain evidence="6">214</strain>
    </source>
</reference>
<name>A0AAV5LUL6_9ROSI</name>
<keyword evidence="2 4" id="KW-0328">Glycosyltransferase</keyword>
<keyword evidence="3 4" id="KW-0808">Transferase</keyword>
<dbReference type="PANTHER" id="PTHR48047">
    <property type="entry name" value="GLYCOSYLTRANSFERASE"/>
    <property type="match status" value="1"/>
</dbReference>
<dbReference type="PROSITE" id="PS00375">
    <property type="entry name" value="UDPGT"/>
    <property type="match status" value="1"/>
</dbReference>
<comment type="similarity">
    <text evidence="1 4">Belongs to the UDP-glycosyltransferase family.</text>
</comment>
<dbReference type="InterPro" id="IPR035595">
    <property type="entry name" value="UDP_glycos_trans_CS"/>
</dbReference>
<dbReference type="EC" id="2.4.1.-" evidence="5"/>
<evidence type="ECO:0000256" key="1">
    <source>
        <dbReference type="ARBA" id="ARBA00009995"/>
    </source>
</evidence>
<evidence type="ECO:0000313" key="6">
    <source>
        <dbReference type="EMBL" id="GKV40862.1"/>
    </source>
</evidence>
<comment type="caution">
    <text evidence="6">The sequence shown here is derived from an EMBL/GenBank/DDBJ whole genome shotgun (WGS) entry which is preliminary data.</text>
</comment>
<accession>A0AAV5LUL6</accession>
<evidence type="ECO:0000256" key="4">
    <source>
        <dbReference type="RuleBase" id="RU003718"/>
    </source>
</evidence>
<dbReference type="SUPFAM" id="SSF53756">
    <property type="entry name" value="UDP-Glycosyltransferase/glycogen phosphorylase"/>
    <property type="match status" value="1"/>
</dbReference>
<gene>
    <name evidence="6" type="ORF">SLEP1_g48460</name>
</gene>